<keyword evidence="12" id="KW-1185">Reference proteome</keyword>
<reference evidence="11" key="1">
    <citation type="submission" date="2021-01" db="EMBL/GenBank/DDBJ databases">
        <authorList>
            <consortium name="Genoscope - CEA"/>
            <person name="William W."/>
        </authorList>
    </citation>
    <scope>NUCLEOTIDE SEQUENCE</scope>
</reference>
<name>A0A8S1L2N6_PARPR</name>
<evidence type="ECO:0000256" key="6">
    <source>
        <dbReference type="ARBA" id="ARBA00023053"/>
    </source>
</evidence>
<comment type="caution">
    <text evidence="11">The sequence shown here is derived from an EMBL/GenBank/DDBJ whole genome shotgun (WGS) entry which is preliminary data.</text>
</comment>
<dbReference type="GO" id="GO:0051453">
    <property type="term" value="P:regulation of intracellular pH"/>
    <property type="evidence" value="ECO:0007669"/>
    <property type="project" value="TreeGrafter"/>
</dbReference>
<organism evidence="11 12">
    <name type="scientific">Paramecium primaurelia</name>
    <dbReference type="NCBI Taxonomy" id="5886"/>
    <lineage>
        <taxon>Eukaryota</taxon>
        <taxon>Sar</taxon>
        <taxon>Alveolata</taxon>
        <taxon>Ciliophora</taxon>
        <taxon>Intramacronucleata</taxon>
        <taxon>Oligohymenophorea</taxon>
        <taxon>Peniculida</taxon>
        <taxon>Parameciidae</taxon>
        <taxon>Paramecium</taxon>
    </lineage>
</organism>
<feature type="domain" description="Cation/H+ exchanger transmembrane" evidence="10">
    <location>
        <begin position="3"/>
        <end position="135"/>
    </location>
</feature>
<evidence type="ECO:0000256" key="3">
    <source>
        <dbReference type="ARBA" id="ARBA00022475"/>
    </source>
</evidence>
<dbReference type="InterPro" id="IPR006153">
    <property type="entry name" value="Cation/H_exchanger_TM"/>
</dbReference>
<gene>
    <name evidence="11" type="ORF">PPRIM_AZ9-3.1.T0300138</name>
</gene>
<dbReference type="PANTHER" id="PTHR10110:SF86">
    <property type="entry name" value="SODIUM_HYDROGEN EXCHANGER 7"/>
    <property type="match status" value="1"/>
</dbReference>
<dbReference type="GO" id="GO:0015386">
    <property type="term" value="F:potassium:proton antiporter activity"/>
    <property type="evidence" value="ECO:0007669"/>
    <property type="project" value="TreeGrafter"/>
</dbReference>
<evidence type="ECO:0000256" key="5">
    <source>
        <dbReference type="ARBA" id="ARBA00022989"/>
    </source>
</evidence>
<keyword evidence="7" id="KW-0406">Ion transport</keyword>
<dbReference type="Proteomes" id="UP000688137">
    <property type="component" value="Unassembled WGS sequence"/>
</dbReference>
<keyword evidence="2" id="KW-0813">Transport</keyword>
<dbReference type="GO" id="GO:0005886">
    <property type="term" value="C:plasma membrane"/>
    <property type="evidence" value="ECO:0007669"/>
    <property type="project" value="UniProtKB-SubCell"/>
</dbReference>
<dbReference type="Pfam" id="PF00999">
    <property type="entry name" value="Na_H_Exchanger"/>
    <property type="match status" value="1"/>
</dbReference>
<evidence type="ECO:0000256" key="9">
    <source>
        <dbReference type="ARBA" id="ARBA00023201"/>
    </source>
</evidence>
<keyword evidence="9" id="KW-0739">Sodium transport</keyword>
<evidence type="ECO:0000256" key="8">
    <source>
        <dbReference type="ARBA" id="ARBA00023136"/>
    </source>
</evidence>
<dbReference type="AlphaFoldDB" id="A0A8S1L2N6"/>
<evidence type="ECO:0000256" key="7">
    <source>
        <dbReference type="ARBA" id="ARBA00023065"/>
    </source>
</evidence>
<sequence length="146" mass="16014">MVNILLLAGPGCGWGAILLGGVFKFVLQSDDNDMTWYQAFTLGSILSATDPVAVVLKELGASLAFNHLFEGEALLNDDVAMVFFIFFNKFSKAQSGKGEAFTSSQVVINFIRNSLVRSVLGKVLGRLAALWTKRILEMICQFIKFI</sequence>
<dbReference type="EMBL" id="CAJJDM010000029">
    <property type="protein sequence ID" value="CAD8060445.1"/>
    <property type="molecule type" value="Genomic_DNA"/>
</dbReference>
<proteinExistence type="predicted"/>
<accession>A0A8S1L2N6</accession>
<evidence type="ECO:0000313" key="12">
    <source>
        <dbReference type="Proteomes" id="UP000688137"/>
    </source>
</evidence>
<evidence type="ECO:0000256" key="1">
    <source>
        <dbReference type="ARBA" id="ARBA00004651"/>
    </source>
</evidence>
<comment type="subcellular location">
    <subcellularLocation>
        <location evidence="1">Cell membrane</location>
        <topology evidence="1">Multi-pass membrane protein</topology>
    </subcellularLocation>
</comment>
<evidence type="ECO:0000313" key="11">
    <source>
        <dbReference type="EMBL" id="CAD8060445.1"/>
    </source>
</evidence>
<dbReference type="PANTHER" id="PTHR10110">
    <property type="entry name" value="SODIUM/HYDROGEN EXCHANGER"/>
    <property type="match status" value="1"/>
</dbReference>
<keyword evidence="5" id="KW-1133">Transmembrane helix</keyword>
<evidence type="ECO:0000256" key="2">
    <source>
        <dbReference type="ARBA" id="ARBA00022448"/>
    </source>
</evidence>
<keyword evidence="8" id="KW-0472">Membrane</keyword>
<dbReference type="GO" id="GO:0098719">
    <property type="term" value="P:sodium ion import across plasma membrane"/>
    <property type="evidence" value="ECO:0007669"/>
    <property type="project" value="TreeGrafter"/>
</dbReference>
<evidence type="ECO:0000256" key="4">
    <source>
        <dbReference type="ARBA" id="ARBA00022692"/>
    </source>
</evidence>
<evidence type="ECO:0000259" key="10">
    <source>
        <dbReference type="Pfam" id="PF00999"/>
    </source>
</evidence>
<keyword evidence="4" id="KW-0812">Transmembrane</keyword>
<keyword evidence="6" id="KW-0915">Sodium</keyword>
<dbReference type="GO" id="GO:0015385">
    <property type="term" value="F:sodium:proton antiporter activity"/>
    <property type="evidence" value="ECO:0007669"/>
    <property type="project" value="InterPro"/>
</dbReference>
<protein>
    <recommendedName>
        <fullName evidence="10">Cation/H+ exchanger transmembrane domain-containing protein</fullName>
    </recommendedName>
</protein>
<dbReference type="InterPro" id="IPR018422">
    <property type="entry name" value="Cation/H_exchanger_CPA1"/>
</dbReference>
<keyword evidence="3" id="KW-1003">Cell membrane</keyword>